<dbReference type="RefSeq" id="WP_091960680.1">
    <property type="nucleotide sequence ID" value="NZ_FOLH01000002.1"/>
</dbReference>
<evidence type="ECO:0000313" key="3">
    <source>
        <dbReference type="Proteomes" id="UP000199058"/>
    </source>
</evidence>
<feature type="transmembrane region" description="Helical" evidence="1">
    <location>
        <begin position="137"/>
        <end position="156"/>
    </location>
</feature>
<dbReference type="EMBL" id="FOLH01000002">
    <property type="protein sequence ID" value="SFC03040.1"/>
    <property type="molecule type" value="Genomic_DNA"/>
</dbReference>
<evidence type="ECO:0000256" key="1">
    <source>
        <dbReference type="SAM" id="Phobius"/>
    </source>
</evidence>
<keyword evidence="1" id="KW-1133">Transmembrane helix</keyword>
<feature type="transmembrane region" description="Helical" evidence="1">
    <location>
        <begin position="112"/>
        <end position="131"/>
    </location>
</feature>
<feature type="transmembrane region" description="Helical" evidence="1">
    <location>
        <begin position="35"/>
        <end position="52"/>
    </location>
</feature>
<dbReference type="Proteomes" id="UP000199058">
    <property type="component" value="Unassembled WGS sequence"/>
</dbReference>
<gene>
    <name evidence="2" type="ORF">SAMN05660443_1221</name>
</gene>
<organism evidence="2 3">
    <name type="scientific">Marinospirillum celere</name>
    <dbReference type="NCBI Taxonomy" id="1122252"/>
    <lineage>
        <taxon>Bacteria</taxon>
        <taxon>Pseudomonadati</taxon>
        <taxon>Pseudomonadota</taxon>
        <taxon>Gammaproteobacteria</taxon>
        <taxon>Oceanospirillales</taxon>
        <taxon>Oceanospirillaceae</taxon>
        <taxon>Marinospirillum</taxon>
    </lineage>
</organism>
<feature type="transmembrane region" description="Helical" evidence="1">
    <location>
        <begin position="64"/>
        <end position="83"/>
    </location>
</feature>
<protein>
    <submittedName>
        <fullName evidence="2">Uncharacterized protein</fullName>
    </submittedName>
</protein>
<feature type="transmembrane region" description="Helical" evidence="1">
    <location>
        <begin position="12"/>
        <end position="29"/>
    </location>
</feature>
<keyword evidence="1" id="KW-0812">Transmembrane</keyword>
<name>A0A1I1G1I6_9GAMM</name>
<dbReference type="OrthoDB" id="6121333at2"/>
<sequence>MGLLESIRTLTWCQLLASGLFALLSAWYFYSGNQLLALAYLTGLLFISIHLFTKTQLAAKRQTYLGLLAFSAYCLVSLTLLLLPEHYQSLTALSLHLAFPFLAFSLLPFRPALLFVLGFTLVANLLAMIHLDGSFRFTFLTALWLVTLMTSVYSFTHELRQQNLYQLLSRNPETGLFNRKQLAQDLEKEQQRALREGTALAIFELESQESPVWSKKQLQDLLSVFAAYERIYHFSSKKLLILAPIKEQEQLQERSRQLEIDLDDLKLHSYLCPLDALPARILHSLQSDNKDMWL</sequence>
<keyword evidence="3" id="KW-1185">Reference proteome</keyword>
<keyword evidence="1" id="KW-0472">Membrane</keyword>
<proteinExistence type="predicted"/>
<dbReference type="AlphaFoldDB" id="A0A1I1G1I6"/>
<dbReference type="STRING" id="1122252.SAMN05660443_1221"/>
<reference evidence="2 3" key="1">
    <citation type="submission" date="2016-10" db="EMBL/GenBank/DDBJ databases">
        <authorList>
            <person name="de Groot N.N."/>
        </authorList>
    </citation>
    <scope>NUCLEOTIDE SEQUENCE [LARGE SCALE GENOMIC DNA]</scope>
    <source>
        <strain evidence="2 3">DSM 18438</strain>
    </source>
</reference>
<evidence type="ECO:0000313" key="2">
    <source>
        <dbReference type="EMBL" id="SFC03040.1"/>
    </source>
</evidence>
<accession>A0A1I1G1I6</accession>